<keyword evidence="6" id="KW-1133">Transmembrane helix</keyword>
<dbReference type="GO" id="GO:0031981">
    <property type="term" value="C:nuclear lumen"/>
    <property type="evidence" value="ECO:0007669"/>
    <property type="project" value="UniProtKB-ARBA"/>
</dbReference>
<dbReference type="GO" id="GO:0004521">
    <property type="term" value="F:RNA endonuclease activity"/>
    <property type="evidence" value="ECO:0007669"/>
    <property type="project" value="UniProtKB-ARBA"/>
</dbReference>
<evidence type="ECO:0000256" key="5">
    <source>
        <dbReference type="SAM" id="MobiDB-lite"/>
    </source>
</evidence>
<evidence type="ECO:0000256" key="6">
    <source>
        <dbReference type="SAM" id="Phobius"/>
    </source>
</evidence>
<protein>
    <submittedName>
        <fullName evidence="7">Uncharacterized protein</fullName>
    </submittedName>
</protein>
<keyword evidence="8" id="KW-1185">Reference proteome</keyword>
<organism evidence="7 8">
    <name type="scientific">Schistosoma mattheei</name>
    <dbReference type="NCBI Taxonomy" id="31246"/>
    <lineage>
        <taxon>Eukaryota</taxon>
        <taxon>Metazoa</taxon>
        <taxon>Spiralia</taxon>
        <taxon>Lophotrochozoa</taxon>
        <taxon>Platyhelminthes</taxon>
        <taxon>Trematoda</taxon>
        <taxon>Digenea</taxon>
        <taxon>Strigeidida</taxon>
        <taxon>Schistosomatoidea</taxon>
        <taxon>Schistosomatidae</taxon>
        <taxon>Schistosoma</taxon>
    </lineage>
</organism>
<keyword evidence="2" id="KW-0540">Nuclease</keyword>
<evidence type="ECO:0000313" key="8">
    <source>
        <dbReference type="Proteomes" id="UP000269396"/>
    </source>
</evidence>
<dbReference type="PANTHER" id="PTHR12814">
    <property type="entry name" value="RNA-BINDING PROTEIN NOB1"/>
    <property type="match status" value="1"/>
</dbReference>
<proteinExistence type="inferred from homology"/>
<sequence length="399" mass="45124">MQDWVASTLELMIGGEVVECVDRFTYLGSLISPCGLVCDEISARIQKARLAFANLRHLWRRRDIRLSTKGCVYCAAVRSVLLYGSETWPVRVEDIRRLLVFDHRCLETSLIYHGTIECIAYLFLTSRRLLPFLLWMHSLASLFMVLNERTSHIVVDTAPFVKRTRLETFGASIYTIPQVLAEIKDVQTREYMNCLPYALNCQVPETNSINISIAKQTGDLSVLSATDINVIALTYELHKRYIGEPKIKDVKPLPSNLGSLARSQLPKLNTKSNPSVDVCDEAETSGSENGDTETSEPDDDDWITENNFDEKAMTNFGLGGKIAYANLFDGVWLLLTNRLLYLLIYLLNSWTLLNLCISVNLCNFACCSFRYSCARFRVVPSKIKFESGAHWPNVTFLNG</sequence>
<dbReference type="InterPro" id="IPR033411">
    <property type="entry name" value="Ribonuclease_PIN"/>
</dbReference>
<feature type="transmembrane region" description="Helical" evidence="6">
    <location>
        <begin position="339"/>
        <end position="361"/>
    </location>
</feature>
<evidence type="ECO:0000256" key="3">
    <source>
        <dbReference type="ARBA" id="ARBA00022723"/>
    </source>
</evidence>
<evidence type="ECO:0000256" key="4">
    <source>
        <dbReference type="ARBA" id="ARBA00022801"/>
    </source>
</evidence>
<dbReference type="PANTHER" id="PTHR12814:SF2">
    <property type="entry name" value="RNA-BINDING PROTEIN NOB1"/>
    <property type="match status" value="1"/>
</dbReference>
<dbReference type="GO" id="GO:0046872">
    <property type="term" value="F:metal ion binding"/>
    <property type="evidence" value="ECO:0007669"/>
    <property type="project" value="UniProtKB-KW"/>
</dbReference>
<keyword evidence="3" id="KW-0479">Metal-binding</keyword>
<dbReference type="GO" id="GO:0030490">
    <property type="term" value="P:maturation of SSU-rRNA"/>
    <property type="evidence" value="ECO:0007669"/>
    <property type="project" value="TreeGrafter"/>
</dbReference>
<evidence type="ECO:0000313" key="7">
    <source>
        <dbReference type="EMBL" id="VDP39916.1"/>
    </source>
</evidence>
<dbReference type="GO" id="GO:0005737">
    <property type="term" value="C:cytoplasm"/>
    <property type="evidence" value="ECO:0007669"/>
    <property type="project" value="UniProtKB-ARBA"/>
</dbReference>
<dbReference type="EMBL" id="UZAL01028284">
    <property type="protein sequence ID" value="VDP39916.1"/>
    <property type="molecule type" value="Genomic_DNA"/>
</dbReference>
<dbReference type="CDD" id="cd09876">
    <property type="entry name" value="PIN_Nob1-like"/>
    <property type="match status" value="1"/>
</dbReference>
<gene>
    <name evidence="7" type="ORF">SMTD_LOCUS7523</name>
</gene>
<feature type="region of interest" description="Disordered" evidence="5">
    <location>
        <begin position="267"/>
        <end position="302"/>
    </location>
</feature>
<dbReference type="Pfam" id="PF17146">
    <property type="entry name" value="PIN_6"/>
    <property type="match status" value="1"/>
</dbReference>
<dbReference type="FunFam" id="3.40.50.1010:FF:000020">
    <property type="entry name" value="20S-pre-rRNA D-site endonuclease NOB1"/>
    <property type="match status" value="1"/>
</dbReference>
<reference evidence="7 8" key="1">
    <citation type="submission" date="2018-11" db="EMBL/GenBank/DDBJ databases">
        <authorList>
            <consortium name="Pathogen Informatics"/>
        </authorList>
    </citation>
    <scope>NUCLEOTIDE SEQUENCE [LARGE SCALE GENOMIC DNA]</scope>
    <source>
        <strain>Denwood</strain>
        <strain evidence="8">Zambia</strain>
    </source>
</reference>
<comment type="similarity">
    <text evidence="1">Belongs to the NOB1 family.</text>
</comment>
<dbReference type="STRING" id="31246.A0A183NZI7"/>
<feature type="compositionally biased region" description="Acidic residues" evidence="5">
    <location>
        <begin position="290"/>
        <end position="302"/>
    </location>
</feature>
<keyword evidence="6" id="KW-0812">Transmembrane</keyword>
<accession>A0A183NZI7</accession>
<dbReference type="Proteomes" id="UP000269396">
    <property type="component" value="Unassembled WGS sequence"/>
</dbReference>
<dbReference type="Gene3D" id="3.40.50.1010">
    <property type="entry name" value="5'-nuclease"/>
    <property type="match status" value="1"/>
</dbReference>
<keyword evidence="6" id="KW-0472">Membrane</keyword>
<dbReference type="InterPro" id="IPR039907">
    <property type="entry name" value="NOB1"/>
</dbReference>
<dbReference type="GO" id="GO:0030688">
    <property type="term" value="C:preribosome, small subunit precursor"/>
    <property type="evidence" value="ECO:0007669"/>
    <property type="project" value="TreeGrafter"/>
</dbReference>
<dbReference type="AlphaFoldDB" id="A0A183NZI7"/>
<evidence type="ECO:0000256" key="2">
    <source>
        <dbReference type="ARBA" id="ARBA00022722"/>
    </source>
</evidence>
<keyword evidence="4" id="KW-0378">Hydrolase</keyword>
<dbReference type="GO" id="GO:0016787">
    <property type="term" value="F:hydrolase activity"/>
    <property type="evidence" value="ECO:0007669"/>
    <property type="project" value="UniProtKB-KW"/>
</dbReference>
<name>A0A183NZI7_9TREM</name>
<evidence type="ECO:0000256" key="1">
    <source>
        <dbReference type="ARBA" id="ARBA00005858"/>
    </source>
</evidence>